<evidence type="ECO:0000256" key="1">
    <source>
        <dbReference type="SAM" id="Phobius"/>
    </source>
</evidence>
<keyword evidence="1" id="KW-1133">Transmembrane helix</keyword>
<feature type="transmembrane region" description="Helical" evidence="1">
    <location>
        <begin position="255"/>
        <end position="280"/>
    </location>
</feature>
<dbReference type="RefSeq" id="WP_119534856.1">
    <property type="nucleotide sequence ID" value="NZ_NRJF01000131.1"/>
</dbReference>
<feature type="transmembrane region" description="Helical" evidence="1">
    <location>
        <begin position="41"/>
        <end position="59"/>
    </location>
</feature>
<feature type="transmembrane region" description="Helical" evidence="1">
    <location>
        <begin position="108"/>
        <end position="130"/>
    </location>
</feature>
<comment type="caution">
    <text evidence="2">The sequence shown here is derived from an EMBL/GenBank/DDBJ whole genome shotgun (WGS) entry which is preliminary data.</text>
</comment>
<keyword evidence="1" id="KW-0812">Transmembrane</keyword>
<dbReference type="AlphaFoldDB" id="A0A3A1Y971"/>
<dbReference type="EMBL" id="NRJF01000131">
    <property type="protein sequence ID" value="RIY34732.1"/>
    <property type="molecule type" value="Genomic_DNA"/>
</dbReference>
<keyword evidence="1" id="KW-0472">Membrane</keyword>
<sequence>MQTLENLASNPLATALFVILWLLRLRLNLSQKKFSFDRQMFSLAAIISFIIYLGASHIFSLSQGAYNHTLLIMLAFAGLNILYLFFTKSNRVIDYAQKHKQLLFSRKSIIFYSVSEAIITLYIFLAYMHVPQGFVLGLHVSLLEIITNNNSIGMLILAIVACRFFYVLTLGTYRILAFWLTFICCLSLCGGIFGIIYYYSVYQEHYAEPIGYFWFLAPYAPSIVYFSLLTTLKLIHNLLVKNDKKEISFSAVIPYVLRTLAGLLEPLCLSIIIYFFIIYFTGVETLYLE</sequence>
<name>A0A3A1Y971_9GAMM</name>
<dbReference type="OrthoDB" id="5676804at2"/>
<dbReference type="Proteomes" id="UP000265964">
    <property type="component" value="Unassembled WGS sequence"/>
</dbReference>
<feature type="transmembrane region" description="Helical" evidence="1">
    <location>
        <begin position="12"/>
        <end position="29"/>
    </location>
</feature>
<evidence type="ECO:0000313" key="2">
    <source>
        <dbReference type="EMBL" id="RIY34732.1"/>
    </source>
</evidence>
<gene>
    <name evidence="2" type="ORF">CKF59_04915</name>
</gene>
<reference evidence="2 3" key="1">
    <citation type="submission" date="2017-08" db="EMBL/GenBank/DDBJ databases">
        <title>Reclassification of Bisgaard taxon 37 and 44.</title>
        <authorList>
            <person name="Christensen H."/>
        </authorList>
    </citation>
    <scope>NUCLEOTIDE SEQUENCE [LARGE SCALE GENOMIC DNA]</scope>
    <source>
        <strain evidence="2 3">EEAB3T1</strain>
    </source>
</reference>
<keyword evidence="3" id="KW-1185">Reference proteome</keyword>
<feature type="transmembrane region" description="Helical" evidence="1">
    <location>
        <begin position="150"/>
        <end position="168"/>
    </location>
</feature>
<evidence type="ECO:0000313" key="3">
    <source>
        <dbReference type="Proteomes" id="UP000265964"/>
    </source>
</evidence>
<feature type="transmembrane region" description="Helical" evidence="1">
    <location>
        <begin position="175"/>
        <end position="200"/>
    </location>
</feature>
<feature type="transmembrane region" description="Helical" evidence="1">
    <location>
        <begin position="65"/>
        <end position="87"/>
    </location>
</feature>
<proteinExistence type="predicted"/>
<protein>
    <submittedName>
        <fullName evidence="2">Uncharacterized protein</fullName>
    </submittedName>
</protein>
<feature type="transmembrane region" description="Helical" evidence="1">
    <location>
        <begin position="212"/>
        <end position="235"/>
    </location>
</feature>
<accession>A0A3A1Y971</accession>
<organism evidence="2 3">
    <name type="scientific">Psittacicella gerlachiana</name>
    <dbReference type="NCBI Taxonomy" id="2028574"/>
    <lineage>
        <taxon>Bacteria</taxon>
        <taxon>Pseudomonadati</taxon>
        <taxon>Pseudomonadota</taxon>
        <taxon>Gammaproteobacteria</taxon>
        <taxon>Pasteurellales</taxon>
        <taxon>Psittacicellaceae</taxon>
        <taxon>Psittacicella</taxon>
    </lineage>
</organism>